<feature type="region of interest" description="Disordered" evidence="1">
    <location>
        <begin position="1"/>
        <end position="45"/>
    </location>
</feature>
<sequence>MWGALAHENSPGGGREVEEEDSLLTSYARTNPSPPGRSSNEQGMWSSRNSLSVTGARILTATGSLVMFVVIAWAISATTGSFGEQITWLLSNPWGVVSLVDLYVGFTVFSMWIWFREGSKVAAAAWTVAMMTTGWLGGSVYVFNCLRQFKGDWQWFFMGNRRP</sequence>
<evidence type="ECO:0000256" key="2">
    <source>
        <dbReference type="SAM" id="Phobius"/>
    </source>
</evidence>
<dbReference type="EMBL" id="BNJQ01000024">
    <property type="protein sequence ID" value="GHP09286.1"/>
    <property type="molecule type" value="Genomic_DNA"/>
</dbReference>
<dbReference type="Proteomes" id="UP000660262">
    <property type="component" value="Unassembled WGS sequence"/>
</dbReference>
<protein>
    <recommendedName>
        <fullName evidence="5">DUF1475 domain-containing protein</fullName>
    </recommendedName>
</protein>
<comment type="caution">
    <text evidence="3">The sequence shown here is derived from an EMBL/GenBank/DDBJ whole genome shotgun (WGS) entry which is preliminary data.</text>
</comment>
<evidence type="ECO:0000256" key="1">
    <source>
        <dbReference type="SAM" id="MobiDB-lite"/>
    </source>
</evidence>
<feature type="transmembrane region" description="Helical" evidence="2">
    <location>
        <begin position="94"/>
        <end position="115"/>
    </location>
</feature>
<accession>A0A830HP93</accession>
<reference evidence="3" key="1">
    <citation type="submission" date="2020-10" db="EMBL/GenBank/DDBJ databases">
        <title>Unveiling of a novel bifunctional photoreceptor, Dualchrome1, isolated from a cosmopolitan green alga.</title>
        <authorList>
            <person name="Suzuki S."/>
            <person name="Kawachi M."/>
        </authorList>
    </citation>
    <scope>NUCLEOTIDE SEQUENCE</scope>
    <source>
        <strain evidence="3">NIES 2893</strain>
    </source>
</reference>
<feature type="transmembrane region" description="Helical" evidence="2">
    <location>
        <begin position="58"/>
        <end position="82"/>
    </location>
</feature>
<evidence type="ECO:0008006" key="5">
    <source>
        <dbReference type="Google" id="ProtNLM"/>
    </source>
</evidence>
<dbReference type="AlphaFoldDB" id="A0A830HP93"/>
<keyword evidence="2" id="KW-0472">Membrane</keyword>
<proteinExistence type="predicted"/>
<feature type="compositionally biased region" description="Polar residues" evidence="1">
    <location>
        <begin position="23"/>
        <end position="45"/>
    </location>
</feature>
<keyword evidence="2" id="KW-0812">Transmembrane</keyword>
<gene>
    <name evidence="3" type="ORF">PPROV_000802300</name>
</gene>
<organism evidence="3 4">
    <name type="scientific">Pycnococcus provasolii</name>
    <dbReference type="NCBI Taxonomy" id="41880"/>
    <lineage>
        <taxon>Eukaryota</taxon>
        <taxon>Viridiplantae</taxon>
        <taxon>Chlorophyta</taxon>
        <taxon>Pseudoscourfieldiophyceae</taxon>
        <taxon>Pseudoscourfieldiales</taxon>
        <taxon>Pycnococcaceae</taxon>
        <taxon>Pycnococcus</taxon>
    </lineage>
</organism>
<dbReference type="OrthoDB" id="565209at2759"/>
<evidence type="ECO:0000313" key="4">
    <source>
        <dbReference type="Proteomes" id="UP000660262"/>
    </source>
</evidence>
<name>A0A830HP93_9CHLO</name>
<feature type="transmembrane region" description="Helical" evidence="2">
    <location>
        <begin position="121"/>
        <end position="143"/>
    </location>
</feature>
<evidence type="ECO:0000313" key="3">
    <source>
        <dbReference type="EMBL" id="GHP09286.1"/>
    </source>
</evidence>
<keyword evidence="2" id="KW-1133">Transmembrane helix</keyword>
<keyword evidence="4" id="KW-1185">Reference proteome</keyword>